<name>A0AA88TMQ5_9TELE</name>
<gene>
    <name evidence="1" type="ORF">Q8A67_014497</name>
</gene>
<dbReference type="AlphaFoldDB" id="A0AA88TMQ5"/>
<protein>
    <recommendedName>
        <fullName evidence="3">Phosphoinositide 3-kinase regulatory subunit 6</fullName>
    </recommendedName>
</protein>
<dbReference type="Proteomes" id="UP001187343">
    <property type="component" value="Unassembled WGS sequence"/>
</dbReference>
<sequence length="760" mass="85926">MASWRNSSSINVMDSAVEYAAIESEIYRSLLTIMREMDIEQPAVNKGMLRWTLHKKVQDSSLRSLALVRVAIKELERAERTDCKKHLIPLLNTLIYAVMQSVYIPDDLYKRVYDFCTRLLTLPQPYCTVGLSYAGQMKAERFAPGLLYQKRIIAEQNLKNEHYPQQERVFVFADPAVFSESLSTVMKADIEAQGMFRNPSSLMRCVVQHSLQAVLGEDCHGPSLNEALQDQDVESYFNEVLATVDQGTDGNRGDQGQIRQKLQELYLQILHDTSKGLLSSGSLCDVPLPNPEMSFHLWWEEEELWRELTKFIRSGSLSESLMSPEDFYMSDFPTDLNSDMPRHSVMSTDSGIERDMQGTDASDMDFIGGKTLKPEITSGRLSRRGGIKVKPSVTDSMALMQDVLEETGTAGCSGTLQRRAGNSSTTLPKEERDYTAKIVVMGDDRAVGRLARAYYWLRKREARRRFLTMKVNLQMYYIPVTRQSSAASPVKENLPSTSNTICALGSYLGMVDPWYECNICSLGQMIPDLAKTSSTGKPQESDLFLADVISYYVRMGQQPVYFNTYYIKINFSNKSKEPVEEVFVIDLEVDFPEFRMAQAAYKDTVKQKKIPAELCGALISFSYLKVSLSNREVEKGFSLRTTGAHISAIPKNKTEDLNCLTVTFNDIKPKSITETKIRTCNFKLKTPDKSAFTVRLDKDFRRTFMNVESIEVAQCRDPGYYIQKSLKSKFMAEGDSDAGLSKYMSKGMTLPINTFAGIID</sequence>
<comment type="caution">
    <text evidence="1">The sequence shown here is derived from an EMBL/GenBank/DDBJ whole genome shotgun (WGS) entry which is preliminary data.</text>
</comment>
<keyword evidence="2" id="KW-1185">Reference proteome</keyword>
<dbReference type="InterPro" id="IPR019522">
    <property type="entry name" value="PIK3R5/6"/>
</dbReference>
<dbReference type="GO" id="GO:0005944">
    <property type="term" value="C:phosphatidylinositol 3-kinase complex, class IB"/>
    <property type="evidence" value="ECO:0007669"/>
    <property type="project" value="InterPro"/>
</dbReference>
<organism evidence="1 2">
    <name type="scientific">Cirrhinus molitorella</name>
    <name type="common">mud carp</name>
    <dbReference type="NCBI Taxonomy" id="172907"/>
    <lineage>
        <taxon>Eukaryota</taxon>
        <taxon>Metazoa</taxon>
        <taxon>Chordata</taxon>
        <taxon>Craniata</taxon>
        <taxon>Vertebrata</taxon>
        <taxon>Euteleostomi</taxon>
        <taxon>Actinopterygii</taxon>
        <taxon>Neopterygii</taxon>
        <taxon>Teleostei</taxon>
        <taxon>Ostariophysi</taxon>
        <taxon>Cypriniformes</taxon>
        <taxon>Cyprinidae</taxon>
        <taxon>Labeoninae</taxon>
        <taxon>Labeonini</taxon>
        <taxon>Cirrhinus</taxon>
    </lineage>
</organism>
<dbReference type="GO" id="GO:0046935">
    <property type="term" value="F:1-phosphatidylinositol-3-kinase regulator activity"/>
    <property type="evidence" value="ECO:0007669"/>
    <property type="project" value="InterPro"/>
</dbReference>
<evidence type="ECO:0000313" key="2">
    <source>
        <dbReference type="Proteomes" id="UP001187343"/>
    </source>
</evidence>
<dbReference type="PANTHER" id="PTHR15593">
    <property type="entry name" value="PHOSPHATIDYLINOSITOL 3-KINASE REGULATORY SUBUNIT"/>
    <property type="match status" value="1"/>
</dbReference>
<proteinExistence type="predicted"/>
<accession>A0AA88TMQ5</accession>
<reference evidence="1" key="1">
    <citation type="submission" date="2023-08" db="EMBL/GenBank/DDBJ databases">
        <title>Chromosome-level Genome Assembly of mud carp (Cirrhinus molitorella).</title>
        <authorList>
            <person name="Liu H."/>
        </authorList>
    </citation>
    <scope>NUCLEOTIDE SEQUENCE</scope>
    <source>
        <strain evidence="1">Prfri</strain>
        <tissue evidence="1">Muscle</tissue>
    </source>
</reference>
<dbReference type="PANTHER" id="PTHR15593:SF1">
    <property type="entry name" value="PHOSPHOINOSITIDE 3-KINASE REGULATORY SUBUNIT 6"/>
    <property type="match status" value="1"/>
</dbReference>
<evidence type="ECO:0000313" key="1">
    <source>
        <dbReference type="EMBL" id="KAK2889122.1"/>
    </source>
</evidence>
<dbReference type="Pfam" id="PF10486">
    <property type="entry name" value="PI3K_1B_p101"/>
    <property type="match status" value="2"/>
</dbReference>
<dbReference type="GO" id="GO:0007186">
    <property type="term" value="P:G protein-coupled receptor signaling pathway"/>
    <property type="evidence" value="ECO:0007669"/>
    <property type="project" value="TreeGrafter"/>
</dbReference>
<evidence type="ECO:0008006" key="3">
    <source>
        <dbReference type="Google" id="ProtNLM"/>
    </source>
</evidence>
<dbReference type="EMBL" id="JAUYZG010000014">
    <property type="protein sequence ID" value="KAK2889122.1"/>
    <property type="molecule type" value="Genomic_DNA"/>
</dbReference>